<evidence type="ECO:0000313" key="10">
    <source>
        <dbReference type="Proteomes" id="UP000662314"/>
    </source>
</evidence>
<keyword evidence="10" id="KW-1185">Reference proteome</keyword>
<dbReference type="InterPro" id="IPR045437">
    <property type="entry name" value="EAD8"/>
</dbReference>
<keyword evidence="4 7" id="KW-0378">Hydrolase</keyword>
<dbReference type="PANTHER" id="PTHR14389:SF3">
    <property type="entry name" value="PROTEIN FAM111A-LIKE"/>
    <property type="match status" value="1"/>
</dbReference>
<proteinExistence type="inferred from homology"/>
<dbReference type="Gene3D" id="2.40.10.10">
    <property type="entry name" value="Trypsin-like serine proteases"/>
    <property type="match status" value="2"/>
</dbReference>
<dbReference type="Pfam" id="PF19961">
    <property type="entry name" value="EAD8"/>
    <property type="match status" value="1"/>
</dbReference>
<accession>A0A8J7LJ96</accession>
<dbReference type="PRINTS" id="PR00839">
    <property type="entry name" value="V8PROTEASE"/>
</dbReference>
<evidence type="ECO:0000256" key="4">
    <source>
        <dbReference type="ARBA" id="ARBA00022801"/>
    </source>
</evidence>
<evidence type="ECO:0000256" key="5">
    <source>
        <dbReference type="ARBA" id="ARBA00022825"/>
    </source>
</evidence>
<dbReference type="Pfam" id="PF13365">
    <property type="entry name" value="Trypsin_2"/>
    <property type="match status" value="1"/>
</dbReference>
<dbReference type="PANTHER" id="PTHR14389">
    <property type="entry name" value="SI:CH1073-475A24.1"/>
    <property type="match status" value="1"/>
</dbReference>
<dbReference type="SUPFAM" id="SSF50494">
    <property type="entry name" value="Trypsin-like serine proteases"/>
    <property type="match status" value="1"/>
</dbReference>
<dbReference type="InterPro" id="IPR009003">
    <property type="entry name" value="Peptidase_S1_PA"/>
</dbReference>
<sequence length="625" mass="71872">MIIAKIEELLTKIQQLQSIMIAVSTDSYRNPIREKEKLYTKLYREIVDIIEFLAEEGVLIENHNPCKSLLDWRDRWSTLERGLASKGGYVHDLYNTTFQQIDNVLFQHSIRGKSQQQLVNEWQISQFENLIAKIKKLKVIMISVAIQGRTDDLIKAEDEDYRQLYQELTLQINILQKIGIPITHPNNFRSLWQWYNYWSFNLDKSYNVRERYIDDLYEKIIKPIDRALNKYQHTSISNEEFLQDLQCRFHQQISVKPSNYAIPSTKVNSTLQKPDPNLESYHQPEALEEIFNPLSIGVNQAVNDPFPQNLNLTWTHDNAMNPEIFLEQQDVTALIMALNHFALRVNVASDRQNFLESAGIDSAFLSNLKWDTQPISFANELVAKFKQYQISSQSLESHPMVKLLKHLSNFALIYNFQDQDVELFNQLVEKGQENFKALAASNTVGRIEFPIGKPIGTGVLITNNLLLTCNHIFSKSQVQKAWVRFGYKAGKYESEKNVLELDIILNNSRFDYALLKINTQTQQKAISINPNSVLDSGQKIRIIHHPQGNPLVISGLGEIIQVGEDYIDHNLKTDNGSSGAPIFNHQWELIAIHQGNVGISRNFELGSTGAIPIRSIWNQISSYLN</sequence>
<reference evidence="9 10" key="1">
    <citation type="journal article" date="2021" name="Int. J. Syst. Evol. Microbiol.">
        <title>Amazonocrinis nigriterrae gen. nov., sp. nov., Atlanticothrix silvestris gen. nov., sp. nov. and Dendronalium phyllosphericum gen. nov., sp. nov., nostocacean cyanobacteria from Brazilian environments.</title>
        <authorList>
            <person name="Alvarenga D.O."/>
            <person name="Andreote A.P.D."/>
            <person name="Branco L.H.Z."/>
            <person name="Delbaje E."/>
            <person name="Cruz R.B."/>
            <person name="Varani A.M."/>
            <person name="Fiore M.F."/>
        </authorList>
    </citation>
    <scope>NUCLEOTIDE SEQUENCE [LARGE SCALE GENOMIC DNA]</scope>
    <source>
        <strain evidence="9 10">CENA369</strain>
    </source>
</reference>
<evidence type="ECO:0000259" key="8">
    <source>
        <dbReference type="Pfam" id="PF19961"/>
    </source>
</evidence>
<keyword evidence="3" id="KW-0732">Signal</keyword>
<dbReference type="Proteomes" id="UP000662314">
    <property type="component" value="Unassembled WGS sequence"/>
</dbReference>
<feature type="active site" description="Charge relay system" evidence="6">
    <location>
        <position position="471"/>
    </location>
</feature>
<dbReference type="AlphaFoldDB" id="A0A8J7LJ96"/>
<keyword evidence="5 7" id="KW-0720">Serine protease</keyword>
<feature type="active site" description="Charge relay system" evidence="6">
    <location>
        <position position="578"/>
    </location>
</feature>
<protein>
    <recommendedName>
        <fullName evidence="7">Serine protease</fullName>
        <ecNumber evidence="7">3.4.21.-</ecNumber>
    </recommendedName>
</protein>
<feature type="active site" description="Charge relay system" evidence="6">
    <location>
        <position position="511"/>
    </location>
</feature>
<gene>
    <name evidence="9" type="ORF">I8752_32010</name>
</gene>
<dbReference type="GO" id="GO:0008236">
    <property type="term" value="F:serine-type peptidase activity"/>
    <property type="evidence" value="ECO:0007669"/>
    <property type="project" value="UniProtKB-KW"/>
</dbReference>
<dbReference type="RefSeq" id="WP_214436200.1">
    <property type="nucleotide sequence ID" value="NZ_CAWPUQ010000225.1"/>
</dbReference>
<feature type="domain" description="Effector-associated" evidence="8">
    <location>
        <begin position="328"/>
        <end position="435"/>
    </location>
</feature>
<evidence type="ECO:0000256" key="3">
    <source>
        <dbReference type="ARBA" id="ARBA00022729"/>
    </source>
</evidence>
<evidence type="ECO:0000313" key="9">
    <source>
        <dbReference type="EMBL" id="MBH8577513.1"/>
    </source>
</evidence>
<organism evidence="9 10">
    <name type="scientific">Dendronalium phyllosphericum CENA369</name>
    <dbReference type="NCBI Taxonomy" id="1725256"/>
    <lineage>
        <taxon>Bacteria</taxon>
        <taxon>Bacillati</taxon>
        <taxon>Cyanobacteriota</taxon>
        <taxon>Cyanophyceae</taxon>
        <taxon>Nostocales</taxon>
        <taxon>Nostocaceae</taxon>
        <taxon>Dendronalium</taxon>
        <taxon>Dendronalium phyllosphericum</taxon>
    </lineage>
</organism>
<keyword evidence="2 7" id="KW-0645">Protease</keyword>
<evidence type="ECO:0000256" key="7">
    <source>
        <dbReference type="RuleBase" id="RU004296"/>
    </source>
</evidence>
<dbReference type="InterPro" id="IPR008256">
    <property type="entry name" value="Peptidase_S1B"/>
</dbReference>
<dbReference type="InterPro" id="IPR043504">
    <property type="entry name" value="Peptidase_S1_PA_chymotrypsin"/>
</dbReference>
<evidence type="ECO:0000256" key="1">
    <source>
        <dbReference type="ARBA" id="ARBA00008764"/>
    </source>
</evidence>
<comment type="similarity">
    <text evidence="1 7">Belongs to the peptidase S1B family.</text>
</comment>
<evidence type="ECO:0000256" key="6">
    <source>
        <dbReference type="PIRSR" id="PIRSR608256-1"/>
    </source>
</evidence>
<comment type="caution">
    <text evidence="9">The sequence shown here is derived from an EMBL/GenBank/DDBJ whole genome shotgun (WGS) entry which is preliminary data.</text>
</comment>
<dbReference type="EC" id="3.4.21.-" evidence="7"/>
<name>A0A8J7LJ96_9NOST</name>
<dbReference type="GO" id="GO:0006508">
    <property type="term" value="P:proteolysis"/>
    <property type="evidence" value="ECO:0007669"/>
    <property type="project" value="UniProtKB-KW"/>
</dbReference>
<evidence type="ECO:0000256" key="2">
    <source>
        <dbReference type="ARBA" id="ARBA00022670"/>
    </source>
</evidence>
<dbReference type="EMBL" id="JAECZA010000289">
    <property type="protein sequence ID" value="MBH8577513.1"/>
    <property type="molecule type" value="Genomic_DNA"/>
</dbReference>